<evidence type="ECO:0000256" key="3">
    <source>
        <dbReference type="ARBA" id="ARBA00022801"/>
    </source>
</evidence>
<dbReference type="PANTHER" id="PTHR11452:SF75">
    <property type="entry name" value="ALPHA-GALACTOSIDASE MEL1"/>
    <property type="match status" value="1"/>
</dbReference>
<keyword evidence="2 6" id="KW-0732">Signal</keyword>
<dbReference type="Pfam" id="PF17801">
    <property type="entry name" value="Melibiase_C"/>
    <property type="match status" value="1"/>
</dbReference>
<keyword evidence="3 5" id="KW-0378">Hydrolase</keyword>
<evidence type="ECO:0000256" key="2">
    <source>
        <dbReference type="ARBA" id="ARBA00022729"/>
    </source>
</evidence>
<dbReference type="AlphaFoldDB" id="A0A558AC07"/>
<keyword evidence="5" id="KW-1015">Disulfide bond</keyword>
<dbReference type="Gene3D" id="2.60.40.1180">
    <property type="entry name" value="Golgi alpha-mannosidase II"/>
    <property type="match status" value="1"/>
</dbReference>
<dbReference type="InterPro" id="IPR013780">
    <property type="entry name" value="Glyco_hydro_b"/>
</dbReference>
<dbReference type="SUPFAM" id="SSF51011">
    <property type="entry name" value="Glycosyl hydrolase domain"/>
    <property type="match status" value="1"/>
</dbReference>
<dbReference type="PROSITE" id="PS51257">
    <property type="entry name" value="PROKAR_LIPOPROTEIN"/>
    <property type="match status" value="1"/>
</dbReference>
<dbReference type="FunFam" id="3.20.20.70:FF:000197">
    <property type="entry name" value="Alpha-galactosidase"/>
    <property type="match status" value="1"/>
</dbReference>
<dbReference type="OrthoDB" id="9807519at2"/>
<dbReference type="Pfam" id="PF16499">
    <property type="entry name" value="Melibiase_2"/>
    <property type="match status" value="1"/>
</dbReference>
<proteinExistence type="inferred from homology"/>
<organism evidence="8 9">
    <name type="scientific">Amycolatopsis acidiphila</name>
    <dbReference type="NCBI Taxonomy" id="715473"/>
    <lineage>
        <taxon>Bacteria</taxon>
        <taxon>Bacillati</taxon>
        <taxon>Actinomycetota</taxon>
        <taxon>Actinomycetes</taxon>
        <taxon>Pseudonocardiales</taxon>
        <taxon>Pseudonocardiaceae</taxon>
        <taxon>Amycolatopsis</taxon>
    </lineage>
</organism>
<dbReference type="Gene3D" id="3.20.20.70">
    <property type="entry name" value="Aldolase class I"/>
    <property type="match status" value="1"/>
</dbReference>
<keyword evidence="4 5" id="KW-0326">Glycosidase</keyword>
<dbReference type="PANTHER" id="PTHR11452">
    <property type="entry name" value="ALPHA-GALACTOSIDASE/ALPHA-N-ACETYLGALACTOSAMINIDASE"/>
    <property type="match status" value="1"/>
</dbReference>
<dbReference type="InterPro" id="IPR017853">
    <property type="entry name" value="GH"/>
</dbReference>
<evidence type="ECO:0000313" key="8">
    <source>
        <dbReference type="EMBL" id="TVT21799.1"/>
    </source>
</evidence>
<evidence type="ECO:0000256" key="1">
    <source>
        <dbReference type="ARBA" id="ARBA00009743"/>
    </source>
</evidence>
<feature type="chain" id="PRO_5038990249" description="Alpha-galactosidase" evidence="6">
    <location>
        <begin position="21"/>
        <end position="388"/>
    </location>
</feature>
<dbReference type="GO" id="GO:0005975">
    <property type="term" value="P:carbohydrate metabolic process"/>
    <property type="evidence" value="ECO:0007669"/>
    <property type="project" value="InterPro"/>
</dbReference>
<comment type="similarity">
    <text evidence="1 5">Belongs to the glycosyl hydrolase 27 family.</text>
</comment>
<protein>
    <recommendedName>
        <fullName evidence="5">Alpha-galactosidase</fullName>
        <ecNumber evidence="5">3.2.1.22</ecNumber>
    </recommendedName>
    <alternativeName>
        <fullName evidence="5">Melibiase</fullName>
    </alternativeName>
</protein>
<evidence type="ECO:0000259" key="7">
    <source>
        <dbReference type="Pfam" id="PF17801"/>
    </source>
</evidence>
<accession>A0A558AC07</accession>
<dbReference type="EC" id="3.2.1.22" evidence="5"/>
<feature type="domain" description="Alpha galactosidase C-terminal" evidence="7">
    <location>
        <begin position="318"/>
        <end position="385"/>
    </location>
</feature>
<dbReference type="SUPFAM" id="SSF51445">
    <property type="entry name" value="(Trans)glycosidases"/>
    <property type="match status" value="1"/>
</dbReference>
<comment type="catalytic activity">
    <reaction evidence="5">
        <text>Hydrolysis of terminal, non-reducing alpha-D-galactose residues in alpha-D-galactosides, including galactose oligosaccharides, galactomannans and galactolipids.</text>
        <dbReference type="EC" id="3.2.1.22"/>
    </reaction>
</comment>
<keyword evidence="9" id="KW-1185">Reference proteome</keyword>
<dbReference type="RefSeq" id="WP_144639010.1">
    <property type="nucleotide sequence ID" value="NZ_BNAX01000002.1"/>
</dbReference>
<dbReference type="EMBL" id="VJZA01000023">
    <property type="protein sequence ID" value="TVT21799.1"/>
    <property type="molecule type" value="Genomic_DNA"/>
</dbReference>
<feature type="signal peptide" evidence="6">
    <location>
        <begin position="1"/>
        <end position="20"/>
    </location>
</feature>
<evidence type="ECO:0000256" key="5">
    <source>
        <dbReference type="RuleBase" id="RU361168"/>
    </source>
</evidence>
<evidence type="ECO:0000313" key="9">
    <source>
        <dbReference type="Proteomes" id="UP000318578"/>
    </source>
</evidence>
<evidence type="ECO:0000256" key="4">
    <source>
        <dbReference type="ARBA" id="ARBA00023295"/>
    </source>
</evidence>
<evidence type="ECO:0000256" key="6">
    <source>
        <dbReference type="SAM" id="SignalP"/>
    </source>
</evidence>
<dbReference type="InterPro" id="IPR013785">
    <property type="entry name" value="Aldolase_TIM"/>
</dbReference>
<dbReference type="GO" id="GO:0004557">
    <property type="term" value="F:alpha-galactosidase activity"/>
    <property type="evidence" value="ECO:0007669"/>
    <property type="project" value="UniProtKB-EC"/>
</dbReference>
<dbReference type="CDD" id="cd14792">
    <property type="entry name" value="GH27"/>
    <property type="match status" value="1"/>
</dbReference>
<dbReference type="InterPro" id="IPR002241">
    <property type="entry name" value="Glyco_hydro_27"/>
</dbReference>
<gene>
    <name evidence="8" type="ORF">FNH06_15705</name>
</gene>
<comment type="caution">
    <text evidence="8">The sequence shown here is derived from an EMBL/GenBank/DDBJ whole genome shotgun (WGS) entry which is preliminary data.</text>
</comment>
<name>A0A558AC07_9PSEU</name>
<dbReference type="PRINTS" id="PR00740">
    <property type="entry name" value="GLHYDRLASE27"/>
</dbReference>
<sequence length="388" mass="41934">MLGRIVLAAVTLAAACIWPAAPGDDLRNGLAATPPMGWNSWNQVGCDGLNEQVVRDAADTLVSTGMRDAGYRYVVVDDCWQDYTRAPDGSLRPNPARFPHGMAALAEYVHQRGLLFGIYAVPGSGTCAMYNSGYPATGIGSLGHERQDAQTFEAWGVDFLKYDWCYADTHDGLDEQAAFAKMRDELQRLARPILYSISEYGAQRPWLWGRAIANMWRTTNDLTPDWSSITDTIEQQAAVTTGSPGAWNDPDMLQVGDGSLTVDEERAHFSIWAILNAPLFSGTKPSASALSTLLNHEVIAVDQDFGGSQGRRLAVTATTDVWGKPLSDGGYALVLLNRGGTPANISAQVGGHWSVRDLWQHKDTGTSDGTVGANVPPHAAVMLRLSPR</sequence>
<dbReference type="InterPro" id="IPR041233">
    <property type="entry name" value="Melibiase_C"/>
</dbReference>
<reference evidence="8 9" key="1">
    <citation type="submission" date="2019-07" db="EMBL/GenBank/DDBJ databases">
        <title>New species of Amycolatopsis and Streptomyces.</title>
        <authorList>
            <person name="Duangmal K."/>
            <person name="Teo W.F.A."/>
            <person name="Lipun K."/>
        </authorList>
    </citation>
    <scope>NUCLEOTIDE SEQUENCE [LARGE SCALE GENOMIC DNA]</scope>
    <source>
        <strain evidence="8 9">JCM 30562</strain>
    </source>
</reference>
<dbReference type="Proteomes" id="UP000318578">
    <property type="component" value="Unassembled WGS sequence"/>
</dbReference>